<feature type="region of interest" description="Disordered" evidence="3">
    <location>
        <begin position="13"/>
        <end position="34"/>
    </location>
</feature>
<evidence type="ECO:0000313" key="6">
    <source>
        <dbReference type="Proteomes" id="UP000799776"/>
    </source>
</evidence>
<evidence type="ECO:0000256" key="2">
    <source>
        <dbReference type="ARBA" id="ARBA00022840"/>
    </source>
</evidence>
<evidence type="ECO:0000256" key="3">
    <source>
        <dbReference type="SAM" id="MobiDB-lite"/>
    </source>
</evidence>
<evidence type="ECO:0000256" key="1">
    <source>
        <dbReference type="ARBA" id="ARBA00022741"/>
    </source>
</evidence>
<protein>
    <submittedName>
        <fullName evidence="5">Acetyl-CoA synthetase-like protein</fullName>
    </submittedName>
</protein>
<comment type="caution">
    <text evidence="5">The sequence shown here is derived from an EMBL/GenBank/DDBJ whole genome shotgun (WGS) entry which is preliminary data.</text>
</comment>
<dbReference type="AlphaFoldDB" id="A0A9P4LX80"/>
<dbReference type="PROSITE" id="PS00455">
    <property type="entry name" value="AMP_BINDING"/>
    <property type="match status" value="1"/>
</dbReference>
<evidence type="ECO:0000259" key="4">
    <source>
        <dbReference type="Pfam" id="PF00501"/>
    </source>
</evidence>
<name>A0A9P4LX80_9PEZI</name>
<dbReference type="InterPro" id="IPR000873">
    <property type="entry name" value="AMP-dep_synth/lig_dom"/>
</dbReference>
<gene>
    <name evidence="5" type="ORF">K490DRAFT_48437</name>
</gene>
<dbReference type="Gene3D" id="3.40.50.12780">
    <property type="entry name" value="N-terminal domain of ligase-like"/>
    <property type="match status" value="1"/>
</dbReference>
<reference evidence="5" key="1">
    <citation type="journal article" date="2020" name="Stud. Mycol.">
        <title>101 Dothideomycetes genomes: a test case for predicting lifestyles and emergence of pathogens.</title>
        <authorList>
            <person name="Haridas S."/>
            <person name="Albert R."/>
            <person name="Binder M."/>
            <person name="Bloem J."/>
            <person name="Labutti K."/>
            <person name="Salamov A."/>
            <person name="Andreopoulos B."/>
            <person name="Baker S."/>
            <person name="Barry K."/>
            <person name="Bills G."/>
            <person name="Bluhm B."/>
            <person name="Cannon C."/>
            <person name="Castanera R."/>
            <person name="Culley D."/>
            <person name="Daum C."/>
            <person name="Ezra D."/>
            <person name="Gonzalez J."/>
            <person name="Henrissat B."/>
            <person name="Kuo A."/>
            <person name="Liang C."/>
            <person name="Lipzen A."/>
            <person name="Lutzoni F."/>
            <person name="Magnuson J."/>
            <person name="Mondo S."/>
            <person name="Nolan M."/>
            <person name="Ohm R."/>
            <person name="Pangilinan J."/>
            <person name="Park H.-J."/>
            <person name="Ramirez L."/>
            <person name="Alfaro M."/>
            <person name="Sun H."/>
            <person name="Tritt A."/>
            <person name="Yoshinaga Y."/>
            <person name="Zwiers L.-H."/>
            <person name="Turgeon B."/>
            <person name="Goodwin S."/>
            <person name="Spatafora J."/>
            <person name="Crous P."/>
            <person name="Grigoriev I."/>
        </authorList>
    </citation>
    <scope>NUCLEOTIDE SEQUENCE</scope>
    <source>
        <strain evidence="5">CBS 121410</strain>
    </source>
</reference>
<accession>A0A9P4LX80</accession>
<keyword evidence="2" id="KW-0067">ATP-binding</keyword>
<dbReference type="EMBL" id="ML978738">
    <property type="protein sequence ID" value="KAF2084733.1"/>
    <property type="molecule type" value="Genomic_DNA"/>
</dbReference>
<dbReference type="Proteomes" id="UP000799776">
    <property type="component" value="Unassembled WGS sequence"/>
</dbReference>
<dbReference type="GO" id="GO:0004467">
    <property type="term" value="F:long-chain fatty acid-CoA ligase activity"/>
    <property type="evidence" value="ECO:0007669"/>
    <property type="project" value="TreeGrafter"/>
</dbReference>
<dbReference type="Pfam" id="PF00501">
    <property type="entry name" value="AMP-binding"/>
    <property type="match status" value="1"/>
</dbReference>
<dbReference type="OrthoDB" id="1700726at2759"/>
<dbReference type="InterPro" id="IPR042099">
    <property type="entry name" value="ANL_N_sf"/>
</dbReference>
<dbReference type="GO" id="GO:0005783">
    <property type="term" value="C:endoplasmic reticulum"/>
    <property type="evidence" value="ECO:0007669"/>
    <property type="project" value="TreeGrafter"/>
</dbReference>
<organism evidence="5 6">
    <name type="scientific">Saccharata proteae CBS 121410</name>
    <dbReference type="NCBI Taxonomy" id="1314787"/>
    <lineage>
        <taxon>Eukaryota</taxon>
        <taxon>Fungi</taxon>
        <taxon>Dikarya</taxon>
        <taxon>Ascomycota</taxon>
        <taxon>Pezizomycotina</taxon>
        <taxon>Dothideomycetes</taxon>
        <taxon>Dothideomycetes incertae sedis</taxon>
        <taxon>Botryosphaeriales</taxon>
        <taxon>Saccharataceae</taxon>
        <taxon>Saccharata</taxon>
    </lineage>
</organism>
<dbReference type="GO" id="GO:0005524">
    <property type="term" value="F:ATP binding"/>
    <property type="evidence" value="ECO:0007669"/>
    <property type="project" value="UniProtKB-KW"/>
</dbReference>
<dbReference type="SUPFAM" id="SSF56801">
    <property type="entry name" value="Acetyl-CoA synthetase-like"/>
    <property type="match status" value="1"/>
</dbReference>
<feature type="domain" description="AMP-dependent synthetase/ligase" evidence="4">
    <location>
        <begin position="83"/>
        <end position="510"/>
    </location>
</feature>
<keyword evidence="6" id="KW-1185">Reference proteome</keyword>
<proteinExistence type="predicted"/>
<dbReference type="GO" id="GO:0016020">
    <property type="term" value="C:membrane"/>
    <property type="evidence" value="ECO:0007669"/>
    <property type="project" value="TreeGrafter"/>
</dbReference>
<evidence type="ECO:0000313" key="5">
    <source>
        <dbReference type="EMBL" id="KAF2084733.1"/>
    </source>
</evidence>
<dbReference type="InterPro" id="IPR020845">
    <property type="entry name" value="AMP-binding_CS"/>
</dbReference>
<sequence>MAPQTLAVQRAAEFQTGPPPGQPHSVPVPGSQKEGRSAVYRHWRFRDELLRTLDPSCRTMHDAFEASVKNNPANRCLGQRLYDPVTKTFGPYVWEDYQTIAKRRANFGVGLLELHKQAGQTGRNWGVGLWCQNRPEWQITDLAAMSQSMFTVSIYDTLGPDTTEYIINHSELKCVVTSINHIPALLKLKPRLPSLKIIVCMDPLEAGEKPGESKGAILNSIASEMGVRVVGFTEVEAIGEQNPRPFNPPQPDDIITINYTSGTTGNPKGVVLTHANAVGAASSSLIITKQAGADVICSFLPLAHIYQRVGEHTALWGGVAIGYFHGNVQELVDDLKLLKPTAFSGVPRLYNRFGGALKAATVEQSGVKGALSRHVVSTKMNNLLNAAPGAASNTHFLYDRIWSKKAAAAMGLERARTMVTGSAPIDPSLQQFLRVVFANSFIQGYGLTETYAVSSVQLEGDFSSGNCGASAPSSEFCLIDVPDMEYLTSDKPFPRGEVLLRGPTRFREYFRNPEETAKAVDEEGWFHTGDICTIDEMGRLKIIDRRKNVLKLAQGEYISPERIENVYLANANWLGTAYVHGDSHQACLVGIFGVQPDQFALFAGKVLGKSIKDTDIGALKEACASPKVMAAALRELTKIGKKNKFNSYENIRALRLFVDPFTIENELLTPTLKLKRPQTAKMYREHIDQCYEEALATPETKAKL</sequence>
<dbReference type="PANTHER" id="PTHR43272:SF33">
    <property type="entry name" value="AMP-BINDING DOMAIN-CONTAINING PROTEIN-RELATED"/>
    <property type="match status" value="1"/>
</dbReference>
<dbReference type="PANTHER" id="PTHR43272">
    <property type="entry name" value="LONG-CHAIN-FATTY-ACID--COA LIGASE"/>
    <property type="match status" value="1"/>
</dbReference>
<keyword evidence="1" id="KW-0547">Nucleotide-binding</keyword>